<dbReference type="SUPFAM" id="SSF53850">
    <property type="entry name" value="Periplasmic binding protein-like II"/>
    <property type="match status" value="1"/>
</dbReference>
<evidence type="ECO:0000256" key="2">
    <source>
        <dbReference type="SAM" id="SignalP"/>
    </source>
</evidence>
<sequence precursor="true">MKKNLLAVTLSLTMVMALAGCGTSASKGEITGASGDTQAVETENPAAQKDSTAEDGGEAQSESQAKTAGEKTKLTFVLDWTPNTNHTGLYVAQEKGYFEEAGLEVEIVQPPEDGATALVASGKAQFGVDFQDSLAPAFAREDPLPVTAVAAVIQHNTSGIISRKGEGMDAPKGMEDHVYATWDLPVEKAMIANVVEQDGGDFSKVKLIPSTVTDEVTALKSKQVDAIWVYYAWGGIATEVNDLPTDYFAFKDINPVFDYYTPVIVANNDFLKDNTDAAKAFMSALAKGYEDAIKDPAGAAGILCKAAPELDSKLVQASQEYLKDQYQSDAKSWGYIDAARWDGFYGWLNENKLADKEIPAGYGFSNEYLPQ</sequence>
<organism evidence="4 5">
    <name type="scientific">Robinsoniella peoriensis</name>
    <dbReference type="NCBI Taxonomy" id="180332"/>
    <lineage>
        <taxon>Bacteria</taxon>
        <taxon>Bacillati</taxon>
        <taxon>Bacillota</taxon>
        <taxon>Clostridia</taxon>
        <taxon>Lachnospirales</taxon>
        <taxon>Lachnospiraceae</taxon>
        <taxon>Robinsoniella</taxon>
    </lineage>
</organism>
<dbReference type="InterPro" id="IPR027939">
    <property type="entry name" value="NMT1/THI5"/>
</dbReference>
<feature type="region of interest" description="Disordered" evidence="1">
    <location>
        <begin position="28"/>
        <end position="68"/>
    </location>
</feature>
<dbReference type="Pfam" id="PF09084">
    <property type="entry name" value="NMT1"/>
    <property type="match status" value="1"/>
</dbReference>
<evidence type="ECO:0000256" key="1">
    <source>
        <dbReference type="SAM" id="MobiDB-lite"/>
    </source>
</evidence>
<dbReference type="Gene3D" id="3.40.190.10">
    <property type="entry name" value="Periplasmic binding protein-like II"/>
    <property type="match status" value="2"/>
</dbReference>
<dbReference type="RefSeq" id="WP_138002337.1">
    <property type="nucleotide sequence ID" value="NZ_QGQD01000042.1"/>
</dbReference>
<comment type="caution">
    <text evidence="4">The sequence shown here is derived from an EMBL/GenBank/DDBJ whole genome shotgun (WGS) entry which is preliminary data.</text>
</comment>
<evidence type="ECO:0000313" key="5">
    <source>
        <dbReference type="Proteomes" id="UP000306509"/>
    </source>
</evidence>
<accession>A0A4U8Q8K5</accession>
<feature type="domain" description="SsuA/THI5-like" evidence="3">
    <location>
        <begin position="83"/>
        <end position="299"/>
    </location>
</feature>
<gene>
    <name evidence="4" type="ORF">DSM106044_01848</name>
</gene>
<dbReference type="STRING" id="180332.GCA_000797495_02023"/>
<evidence type="ECO:0000313" key="4">
    <source>
        <dbReference type="EMBL" id="TLD01295.1"/>
    </source>
</evidence>
<keyword evidence="5" id="KW-1185">Reference proteome</keyword>
<keyword evidence="2" id="KW-0732">Signal</keyword>
<dbReference type="AlphaFoldDB" id="A0A4U8Q8K5"/>
<dbReference type="PANTHER" id="PTHR31528:SF3">
    <property type="entry name" value="THIAMINE BIOSYNTHESIS PROTEIN HI_0357-RELATED"/>
    <property type="match status" value="1"/>
</dbReference>
<protein>
    <submittedName>
        <fullName evidence="4">Putative thiamine biosynthesis protein</fullName>
    </submittedName>
</protein>
<feature type="chain" id="PRO_5039497111" evidence="2">
    <location>
        <begin position="20"/>
        <end position="371"/>
    </location>
</feature>
<proteinExistence type="predicted"/>
<dbReference type="PANTHER" id="PTHR31528">
    <property type="entry name" value="4-AMINO-5-HYDROXYMETHYL-2-METHYLPYRIMIDINE PHOSPHATE SYNTHASE THI11-RELATED"/>
    <property type="match status" value="1"/>
</dbReference>
<name>A0A4U8Q8K5_9FIRM</name>
<evidence type="ECO:0000259" key="3">
    <source>
        <dbReference type="Pfam" id="PF09084"/>
    </source>
</evidence>
<dbReference type="GO" id="GO:0009228">
    <property type="term" value="P:thiamine biosynthetic process"/>
    <property type="evidence" value="ECO:0007669"/>
    <property type="project" value="InterPro"/>
</dbReference>
<dbReference type="PROSITE" id="PS51257">
    <property type="entry name" value="PROKAR_LIPOPROTEIN"/>
    <property type="match status" value="1"/>
</dbReference>
<dbReference type="Proteomes" id="UP000306509">
    <property type="component" value="Unassembled WGS sequence"/>
</dbReference>
<dbReference type="InterPro" id="IPR015168">
    <property type="entry name" value="SsuA/THI5"/>
</dbReference>
<dbReference type="EMBL" id="QGQD01000042">
    <property type="protein sequence ID" value="TLD01295.1"/>
    <property type="molecule type" value="Genomic_DNA"/>
</dbReference>
<reference evidence="4 5" key="1">
    <citation type="journal article" date="2019" name="Anaerobe">
        <title>Detection of Robinsoniella peoriensis in multiple bone samples of a trauma patient.</title>
        <authorList>
            <person name="Schrottner P."/>
            <person name="Hartwich K."/>
            <person name="Bunk B."/>
            <person name="Schober I."/>
            <person name="Helbig S."/>
            <person name="Rudolph W.W."/>
            <person name="Gunzer F."/>
        </authorList>
    </citation>
    <scope>NUCLEOTIDE SEQUENCE [LARGE SCALE GENOMIC DNA]</scope>
    <source>
        <strain evidence="4 5">DSM 106044</strain>
    </source>
</reference>
<feature type="signal peptide" evidence="2">
    <location>
        <begin position="1"/>
        <end position="19"/>
    </location>
</feature>